<dbReference type="PANTHER" id="PTHR34406">
    <property type="entry name" value="PROTEIN YCEI"/>
    <property type="match status" value="1"/>
</dbReference>
<comment type="similarity">
    <text evidence="1">Belongs to the UPF0312 family.</text>
</comment>
<dbReference type="Pfam" id="PF04264">
    <property type="entry name" value="YceI"/>
    <property type="match status" value="1"/>
</dbReference>
<organism evidence="3 4">
    <name type="scientific">Actinotalea ferrariae CF5-4</name>
    <dbReference type="NCBI Taxonomy" id="948458"/>
    <lineage>
        <taxon>Bacteria</taxon>
        <taxon>Bacillati</taxon>
        <taxon>Actinomycetota</taxon>
        <taxon>Actinomycetes</taxon>
        <taxon>Micrococcales</taxon>
        <taxon>Cellulomonadaceae</taxon>
        <taxon>Actinotalea</taxon>
    </lineage>
</organism>
<keyword evidence="4" id="KW-1185">Reference proteome</keyword>
<evidence type="ECO:0000313" key="3">
    <source>
        <dbReference type="EMBL" id="EYR62082.1"/>
    </source>
</evidence>
<dbReference type="EMBL" id="AXCW01000336">
    <property type="protein sequence ID" value="EYR62082.1"/>
    <property type="molecule type" value="Genomic_DNA"/>
</dbReference>
<proteinExistence type="inferred from homology"/>
<dbReference type="AlphaFoldDB" id="A0A021VSP2"/>
<accession>A0A021VSP2</accession>
<dbReference type="SUPFAM" id="SSF101874">
    <property type="entry name" value="YceI-like"/>
    <property type="match status" value="1"/>
</dbReference>
<sequence length="227" mass="23573">MRRRVLVTLSVVLVVVGLFAGGPWVYARLFAPDARAPLALPEQAQPEAVLVAPGPLDLEGAWRVGEGSEAGYRLGEVLSGQPVTVVGRTDQVTGSITITDGVLTAAEVVVDVAAVETDESARDAYFRRALDTSTHPQAVFRLTEPVDVAALADAGEGVPVEAPGVLVLHGVERPVTASLVAQRADGGLEVAGTVPVVLADHGLTPPELGFVTVDPQGTVEVLLRLAR</sequence>
<dbReference type="Proteomes" id="UP000019753">
    <property type="component" value="Unassembled WGS sequence"/>
</dbReference>
<evidence type="ECO:0000313" key="4">
    <source>
        <dbReference type="Proteomes" id="UP000019753"/>
    </source>
</evidence>
<name>A0A021VSP2_9CELL</name>
<gene>
    <name evidence="3" type="ORF">N866_12005</name>
</gene>
<evidence type="ECO:0000256" key="1">
    <source>
        <dbReference type="ARBA" id="ARBA00008812"/>
    </source>
</evidence>
<feature type="domain" description="Lipid/polyisoprenoid-binding YceI-like" evidence="2">
    <location>
        <begin position="61"/>
        <end position="226"/>
    </location>
</feature>
<protein>
    <recommendedName>
        <fullName evidence="2">Lipid/polyisoprenoid-binding YceI-like domain-containing protein</fullName>
    </recommendedName>
</protein>
<dbReference type="SMART" id="SM00867">
    <property type="entry name" value="YceI"/>
    <property type="match status" value="1"/>
</dbReference>
<dbReference type="PANTHER" id="PTHR34406:SF1">
    <property type="entry name" value="PROTEIN YCEI"/>
    <property type="match status" value="1"/>
</dbReference>
<dbReference type="InterPro" id="IPR007372">
    <property type="entry name" value="Lipid/polyisoprenoid-bd_YceI"/>
</dbReference>
<dbReference type="Gene3D" id="2.40.128.110">
    <property type="entry name" value="Lipid/polyisoprenoid-binding, YceI-like"/>
    <property type="match status" value="1"/>
</dbReference>
<comment type="caution">
    <text evidence="3">The sequence shown here is derived from an EMBL/GenBank/DDBJ whole genome shotgun (WGS) entry which is preliminary data.</text>
</comment>
<reference evidence="3 4" key="1">
    <citation type="submission" date="2014-01" db="EMBL/GenBank/DDBJ databases">
        <title>Actinotalea ferrariae CF5-4.</title>
        <authorList>
            <person name="Chen F."/>
            <person name="Li Y."/>
            <person name="Wang G."/>
        </authorList>
    </citation>
    <scope>NUCLEOTIDE SEQUENCE [LARGE SCALE GENOMIC DNA]</scope>
    <source>
        <strain evidence="3 4">CF5-4</strain>
    </source>
</reference>
<evidence type="ECO:0000259" key="2">
    <source>
        <dbReference type="SMART" id="SM00867"/>
    </source>
</evidence>
<dbReference type="InterPro" id="IPR036761">
    <property type="entry name" value="TTHA0802/YceI-like_sf"/>
</dbReference>